<dbReference type="Pfam" id="PF20990">
    <property type="entry name" value="DUF2207_C"/>
    <property type="match status" value="1"/>
</dbReference>
<feature type="domain" description="DUF2207" evidence="3">
    <location>
        <begin position="39"/>
        <end position="187"/>
    </location>
</feature>
<feature type="chain" id="PRO_5011581282" evidence="2">
    <location>
        <begin position="25"/>
        <end position="540"/>
    </location>
</feature>
<feature type="transmembrane region" description="Helical" evidence="1">
    <location>
        <begin position="418"/>
        <end position="437"/>
    </location>
</feature>
<dbReference type="InterPro" id="IPR048389">
    <property type="entry name" value="YciQ-like_C"/>
</dbReference>
<dbReference type="RefSeq" id="WP_093262285.1">
    <property type="nucleotide sequence ID" value="NZ_FNOK01000004.1"/>
</dbReference>
<feature type="transmembrane region" description="Helical" evidence="1">
    <location>
        <begin position="392"/>
        <end position="412"/>
    </location>
</feature>
<evidence type="ECO:0000313" key="6">
    <source>
        <dbReference type="Proteomes" id="UP000199529"/>
    </source>
</evidence>
<name>A0A1H2VDH1_9PSEU</name>
<reference evidence="6" key="1">
    <citation type="submission" date="2016-10" db="EMBL/GenBank/DDBJ databases">
        <authorList>
            <person name="Varghese N."/>
            <person name="Submissions S."/>
        </authorList>
    </citation>
    <scope>NUCLEOTIDE SEQUENCE [LARGE SCALE GENOMIC DNA]</scope>
    <source>
        <strain evidence="6">CGMCC 4.3530</strain>
    </source>
</reference>
<dbReference type="STRING" id="418495.SAMN05216215_1004271"/>
<accession>A0A1H2VDH1</accession>
<dbReference type="AlphaFoldDB" id="A0A1H2VDH1"/>
<feature type="transmembrane region" description="Helical" evidence="1">
    <location>
        <begin position="229"/>
        <end position="249"/>
    </location>
</feature>
<feature type="signal peptide" evidence="2">
    <location>
        <begin position="1"/>
        <end position="24"/>
    </location>
</feature>
<keyword evidence="1" id="KW-1133">Transmembrane helix</keyword>
<dbReference type="Proteomes" id="UP000199529">
    <property type="component" value="Unassembled WGS sequence"/>
</dbReference>
<keyword evidence="6" id="KW-1185">Reference proteome</keyword>
<keyword evidence="1" id="KW-0812">Transmembrane</keyword>
<organism evidence="5 6">
    <name type="scientific">Saccharopolyspora shandongensis</name>
    <dbReference type="NCBI Taxonomy" id="418495"/>
    <lineage>
        <taxon>Bacteria</taxon>
        <taxon>Bacillati</taxon>
        <taxon>Actinomycetota</taxon>
        <taxon>Actinomycetes</taxon>
        <taxon>Pseudonocardiales</taxon>
        <taxon>Pseudonocardiaceae</taxon>
        <taxon>Saccharopolyspora</taxon>
    </lineage>
</organism>
<evidence type="ECO:0000256" key="2">
    <source>
        <dbReference type="SAM" id="SignalP"/>
    </source>
</evidence>
<evidence type="ECO:0000259" key="3">
    <source>
        <dbReference type="Pfam" id="PF09972"/>
    </source>
</evidence>
<evidence type="ECO:0000256" key="1">
    <source>
        <dbReference type="SAM" id="Phobius"/>
    </source>
</evidence>
<evidence type="ECO:0000259" key="4">
    <source>
        <dbReference type="Pfam" id="PF20990"/>
    </source>
</evidence>
<feature type="domain" description="Predicted membrane protein YciQ-like C-terminal" evidence="4">
    <location>
        <begin position="277"/>
        <end position="495"/>
    </location>
</feature>
<evidence type="ECO:0000313" key="5">
    <source>
        <dbReference type="EMBL" id="SDW65929.1"/>
    </source>
</evidence>
<keyword evidence="2" id="KW-0732">Signal</keyword>
<dbReference type="OrthoDB" id="143710at2"/>
<dbReference type="Pfam" id="PF09972">
    <property type="entry name" value="DUF2207"/>
    <property type="match status" value="1"/>
</dbReference>
<dbReference type="InterPro" id="IPR018702">
    <property type="entry name" value="DUF2207"/>
</dbReference>
<sequence>MLTKRGLAVALTGLLLGAPSVASAQEQPVDALPGTVSSSVNLKLQRDGLVSVTERINVPTGQQVERTMPLRQSAGPGADRVFTVSDAVLDGGGAIQVEADKVHLTLQPGVSTLTYSVRGAVADAGDRQDVRWQVSGGWNVPVDRVEVSMLSPKVPQEIMCLAGPLGSANRCAQFEITHTQSMHALTYGLQPGDRMDITFKVPAGTVPANAVTEQYFSLARAFSLTPATAVGLLAIGLLLIGGLGLVWYARGRDVRAFAEDVGQVEVLMTDSQGTVEFASPDGVLPGQIGTVIDERVDPVDVTATIIDLAVRNYLWIEELPGQDWRIVRLNPADDSLRPFERAVYDLLVGQAEEARLSELRDLDASQVRAALYAEVVEKEWFARRPDVDRNRFWWTGLGVIIGGAALTTVLALTTSVALLGIGVLIAGIAMMFSARLMPARTRRGSALVVQVRGLRGYLHEASAESLPSKDRETVFSRSLPYALVLEETDRWLAEFAELDLGVDGTPGLYWYGTQTETPNPQNFHQTFPALVETLNKKINR</sequence>
<gene>
    <name evidence="5" type="ORF">SAMN05216215_1004271</name>
</gene>
<proteinExistence type="predicted"/>
<dbReference type="EMBL" id="FNOK01000004">
    <property type="protein sequence ID" value="SDW65929.1"/>
    <property type="molecule type" value="Genomic_DNA"/>
</dbReference>
<keyword evidence="1" id="KW-0472">Membrane</keyword>
<protein>
    <submittedName>
        <fullName evidence="5">TIGR04222 domain-containing protein</fullName>
    </submittedName>
</protein>